<organism evidence="4 5">
    <name type="scientific">Massilia arenae</name>
    <dbReference type="NCBI Taxonomy" id="2603288"/>
    <lineage>
        <taxon>Bacteria</taxon>
        <taxon>Pseudomonadati</taxon>
        <taxon>Pseudomonadota</taxon>
        <taxon>Betaproteobacteria</taxon>
        <taxon>Burkholderiales</taxon>
        <taxon>Oxalobacteraceae</taxon>
        <taxon>Telluria group</taxon>
        <taxon>Massilia</taxon>
    </lineage>
</organism>
<dbReference type="GO" id="GO:0004301">
    <property type="term" value="F:epoxide hydrolase activity"/>
    <property type="evidence" value="ECO:0007669"/>
    <property type="project" value="TreeGrafter"/>
</dbReference>
<evidence type="ECO:0000313" key="5">
    <source>
        <dbReference type="Proteomes" id="UP000321413"/>
    </source>
</evidence>
<name>A0A5C7G7R7_9BURK</name>
<keyword evidence="1 4" id="KW-0378">Hydrolase</keyword>
<dbReference type="InterPro" id="IPR051340">
    <property type="entry name" value="Haloalkane_dehalogenase"/>
</dbReference>
<dbReference type="FunFam" id="3.40.50.1820:FF:000173">
    <property type="entry name" value="Alpha/beta hydrolase"/>
    <property type="match status" value="1"/>
</dbReference>
<dbReference type="PRINTS" id="PR00111">
    <property type="entry name" value="ABHYDROLASE"/>
</dbReference>
<accession>A0A5C7G7R7</accession>
<evidence type="ECO:0000256" key="2">
    <source>
        <dbReference type="SAM" id="SignalP"/>
    </source>
</evidence>
<feature type="chain" id="PRO_5023055630" evidence="2">
    <location>
        <begin position="22"/>
        <end position="331"/>
    </location>
</feature>
<evidence type="ECO:0000313" key="4">
    <source>
        <dbReference type="EMBL" id="TXG02088.1"/>
    </source>
</evidence>
<proteinExistence type="predicted"/>
<evidence type="ECO:0000259" key="3">
    <source>
        <dbReference type="Pfam" id="PF00561"/>
    </source>
</evidence>
<dbReference type="PANTHER" id="PTHR42977">
    <property type="entry name" value="HYDROLASE-RELATED"/>
    <property type="match status" value="1"/>
</dbReference>
<dbReference type="InterPro" id="IPR000073">
    <property type="entry name" value="AB_hydrolase_1"/>
</dbReference>
<dbReference type="InterPro" id="IPR029058">
    <property type="entry name" value="AB_hydrolase_fold"/>
</dbReference>
<comment type="caution">
    <text evidence="4">The sequence shown here is derived from an EMBL/GenBank/DDBJ whole genome shotgun (WGS) entry which is preliminary data.</text>
</comment>
<feature type="signal peptide" evidence="2">
    <location>
        <begin position="1"/>
        <end position="21"/>
    </location>
</feature>
<sequence>MTALRFHRVGLALTACATLFAALIQPVHGAAPAPAKPASQAAAAVSYHKVDVDGVKIFYREAGPKNAPAILLLHGFPTSSHMFRELIPKLSDRYRVIAPDFPGYGQSDQPPMDRYTYSFDNLAATIDKFTTKVGLTRYAMYVMDYGAPIGYRLAAAHPERISAIVVQNGNAYDEGLDNPFWVPAKAYWKDKSEANAAKLRPLFEFDATRWQYSEGYRDPASHVSPDSAVIDQAYMDRPGNKAIQLEMFYSYGTNPPLYPGWQAYFRKHQPPMLIVWGKNDKIFPVEGASPYLRDLPKAELHLFDTGHFALEEDGEQIARLMRDFLGRTVKR</sequence>
<evidence type="ECO:0000256" key="1">
    <source>
        <dbReference type="ARBA" id="ARBA00022801"/>
    </source>
</evidence>
<dbReference type="Gene3D" id="3.40.50.1820">
    <property type="entry name" value="alpha/beta hydrolase"/>
    <property type="match status" value="1"/>
</dbReference>
<dbReference type="PANTHER" id="PTHR42977:SF3">
    <property type="entry name" value="AB HYDROLASE-1 DOMAIN-CONTAINING PROTEIN"/>
    <property type="match status" value="1"/>
</dbReference>
<dbReference type="Pfam" id="PF00561">
    <property type="entry name" value="Abhydrolase_1"/>
    <property type="match status" value="1"/>
</dbReference>
<keyword evidence="5" id="KW-1185">Reference proteome</keyword>
<protein>
    <submittedName>
        <fullName evidence="4">Alpha/beta hydrolase</fullName>
    </submittedName>
</protein>
<keyword evidence="2" id="KW-0732">Signal</keyword>
<gene>
    <name evidence="4" type="ORF">FVD38_02600</name>
</gene>
<dbReference type="SUPFAM" id="SSF53474">
    <property type="entry name" value="alpha/beta-Hydrolases"/>
    <property type="match status" value="1"/>
</dbReference>
<feature type="domain" description="AB hydrolase-1" evidence="3">
    <location>
        <begin position="68"/>
        <end position="313"/>
    </location>
</feature>
<dbReference type="EMBL" id="VPFD01000002">
    <property type="protein sequence ID" value="TXG02088.1"/>
    <property type="molecule type" value="Genomic_DNA"/>
</dbReference>
<dbReference type="Proteomes" id="UP000321413">
    <property type="component" value="Unassembled WGS sequence"/>
</dbReference>
<dbReference type="RefSeq" id="WP_147933401.1">
    <property type="nucleotide sequence ID" value="NZ_VPFD01000002.1"/>
</dbReference>
<reference evidence="4 5" key="1">
    <citation type="submission" date="2019-08" db="EMBL/GenBank/DDBJ databases">
        <title>Massilia golmudensis sp. nov., isolated from sand in the Qinghai-Tibetan Plateau.</title>
        <authorList>
            <person name="Zhang B."/>
        </authorList>
    </citation>
    <scope>NUCLEOTIDE SEQUENCE [LARGE SCALE GENOMIC DNA]</scope>
    <source>
        <strain evidence="4 5">GEM5</strain>
    </source>
</reference>
<dbReference type="AlphaFoldDB" id="A0A5C7G7R7"/>
<dbReference type="PRINTS" id="PR00412">
    <property type="entry name" value="EPOXHYDRLASE"/>
</dbReference>
<dbReference type="InterPro" id="IPR000639">
    <property type="entry name" value="Epox_hydrolase-like"/>
</dbReference>